<dbReference type="OrthoDB" id="346907at2759"/>
<keyword evidence="6" id="KW-0677">Repeat</keyword>
<dbReference type="Pfam" id="PF13855">
    <property type="entry name" value="LRR_8"/>
    <property type="match status" value="1"/>
</dbReference>
<accession>A0A8T0VMK9</accession>
<dbReference type="PANTHER" id="PTHR48007:SF47">
    <property type="entry name" value="PROTEIN KINASE DOMAIN-CONTAINING PROTEIN"/>
    <property type="match status" value="1"/>
</dbReference>
<dbReference type="InterPro" id="IPR046959">
    <property type="entry name" value="PRK1-6/SRF4-like"/>
</dbReference>
<feature type="compositionally biased region" description="Low complexity" evidence="10">
    <location>
        <begin position="340"/>
        <end position="353"/>
    </location>
</feature>
<gene>
    <name evidence="13" type="ORF">PVAP13_2NG296306</name>
</gene>
<dbReference type="Pfam" id="PF00069">
    <property type="entry name" value="Pkinase"/>
    <property type="match status" value="2"/>
</dbReference>
<feature type="domain" description="Protein kinase" evidence="12">
    <location>
        <begin position="491"/>
        <end position="804"/>
    </location>
</feature>
<evidence type="ECO:0000256" key="10">
    <source>
        <dbReference type="SAM" id="MobiDB-lite"/>
    </source>
</evidence>
<dbReference type="InterPro" id="IPR000719">
    <property type="entry name" value="Prot_kinase_dom"/>
</dbReference>
<evidence type="ECO:0000256" key="4">
    <source>
        <dbReference type="ARBA" id="ARBA00022692"/>
    </source>
</evidence>
<evidence type="ECO:0000256" key="3">
    <source>
        <dbReference type="ARBA" id="ARBA00022614"/>
    </source>
</evidence>
<dbReference type="Gene3D" id="3.80.10.10">
    <property type="entry name" value="Ribonuclease Inhibitor"/>
    <property type="match status" value="2"/>
</dbReference>
<dbReference type="AlphaFoldDB" id="A0A8T0VMK9"/>
<dbReference type="PROSITE" id="PS50011">
    <property type="entry name" value="PROTEIN_KINASE_DOM"/>
    <property type="match status" value="1"/>
</dbReference>
<evidence type="ECO:0000256" key="7">
    <source>
        <dbReference type="ARBA" id="ARBA00022989"/>
    </source>
</evidence>
<dbReference type="GO" id="GO:0016020">
    <property type="term" value="C:membrane"/>
    <property type="evidence" value="ECO:0007669"/>
    <property type="project" value="UniProtKB-SubCell"/>
</dbReference>
<keyword evidence="7 11" id="KW-1133">Transmembrane helix</keyword>
<dbReference type="Proteomes" id="UP000823388">
    <property type="component" value="Chromosome 2N"/>
</dbReference>
<feature type="region of interest" description="Disordered" evidence="10">
    <location>
        <begin position="664"/>
        <end position="692"/>
    </location>
</feature>
<dbReference type="InterPro" id="IPR032675">
    <property type="entry name" value="LRR_dom_sf"/>
</dbReference>
<dbReference type="FunFam" id="3.80.10.10:FF:000275">
    <property type="entry name" value="Leucine-rich repeat receptor-like protein kinase"/>
    <property type="match status" value="1"/>
</dbReference>
<evidence type="ECO:0000256" key="11">
    <source>
        <dbReference type="SAM" id="Phobius"/>
    </source>
</evidence>
<dbReference type="PANTHER" id="PTHR48007">
    <property type="entry name" value="LEUCINE-RICH REPEAT RECEPTOR-LIKE PROTEIN KINASE PXC1"/>
    <property type="match status" value="1"/>
</dbReference>
<evidence type="ECO:0000256" key="9">
    <source>
        <dbReference type="ARBA" id="ARBA00023180"/>
    </source>
</evidence>
<feature type="transmembrane region" description="Helical" evidence="11">
    <location>
        <begin position="361"/>
        <end position="386"/>
    </location>
</feature>
<dbReference type="EMBL" id="CM029040">
    <property type="protein sequence ID" value="KAG2633773.1"/>
    <property type="molecule type" value="Genomic_DNA"/>
</dbReference>
<evidence type="ECO:0000256" key="2">
    <source>
        <dbReference type="ARBA" id="ARBA00022553"/>
    </source>
</evidence>
<name>A0A8T0VMK9_PANVG</name>
<reference evidence="13" key="1">
    <citation type="submission" date="2020-05" db="EMBL/GenBank/DDBJ databases">
        <title>WGS assembly of Panicum virgatum.</title>
        <authorList>
            <person name="Lovell J.T."/>
            <person name="Jenkins J."/>
            <person name="Shu S."/>
            <person name="Juenger T.E."/>
            <person name="Schmutz J."/>
        </authorList>
    </citation>
    <scope>NUCLEOTIDE SEQUENCE</scope>
    <source>
        <strain evidence="13">AP13</strain>
    </source>
</reference>
<evidence type="ECO:0000259" key="12">
    <source>
        <dbReference type="PROSITE" id="PS50011"/>
    </source>
</evidence>
<dbReference type="Gene3D" id="1.10.510.10">
    <property type="entry name" value="Transferase(Phosphotransferase) domain 1"/>
    <property type="match status" value="1"/>
</dbReference>
<keyword evidence="8 11" id="KW-0472">Membrane</keyword>
<dbReference type="SUPFAM" id="SSF56112">
    <property type="entry name" value="Protein kinase-like (PK-like)"/>
    <property type="match status" value="1"/>
</dbReference>
<proteinExistence type="predicted"/>
<keyword evidence="5" id="KW-0732">Signal</keyword>
<dbReference type="InterPro" id="IPR001611">
    <property type="entry name" value="Leu-rich_rpt"/>
</dbReference>
<dbReference type="InterPro" id="IPR011009">
    <property type="entry name" value="Kinase-like_dom_sf"/>
</dbReference>
<comment type="caution">
    <text evidence="13">The sequence shown here is derived from an EMBL/GenBank/DDBJ whole genome shotgun (WGS) entry which is preliminary data.</text>
</comment>
<protein>
    <recommendedName>
        <fullName evidence="12">Protein kinase domain-containing protein</fullName>
    </recommendedName>
</protein>
<organism evidence="13 14">
    <name type="scientific">Panicum virgatum</name>
    <name type="common">Blackwell switchgrass</name>
    <dbReference type="NCBI Taxonomy" id="38727"/>
    <lineage>
        <taxon>Eukaryota</taxon>
        <taxon>Viridiplantae</taxon>
        <taxon>Streptophyta</taxon>
        <taxon>Embryophyta</taxon>
        <taxon>Tracheophyta</taxon>
        <taxon>Spermatophyta</taxon>
        <taxon>Magnoliopsida</taxon>
        <taxon>Liliopsida</taxon>
        <taxon>Poales</taxon>
        <taxon>Poaceae</taxon>
        <taxon>PACMAD clade</taxon>
        <taxon>Panicoideae</taxon>
        <taxon>Panicodae</taxon>
        <taxon>Paniceae</taxon>
        <taxon>Panicinae</taxon>
        <taxon>Panicum</taxon>
        <taxon>Panicum sect. Hiantes</taxon>
    </lineage>
</organism>
<comment type="subcellular location">
    <subcellularLocation>
        <location evidence="1">Membrane</location>
        <topology evidence="1">Single-pass membrane protein</topology>
    </subcellularLocation>
</comment>
<dbReference type="SUPFAM" id="SSF52058">
    <property type="entry name" value="L domain-like"/>
    <property type="match status" value="1"/>
</dbReference>
<dbReference type="GO" id="GO:0004672">
    <property type="term" value="F:protein kinase activity"/>
    <property type="evidence" value="ECO:0007669"/>
    <property type="project" value="InterPro"/>
</dbReference>
<evidence type="ECO:0000256" key="5">
    <source>
        <dbReference type="ARBA" id="ARBA00022729"/>
    </source>
</evidence>
<evidence type="ECO:0000256" key="6">
    <source>
        <dbReference type="ARBA" id="ARBA00022737"/>
    </source>
</evidence>
<sequence length="819" mass="84994">MPRHQHASPVTSTAMAGNDAPRLLRLPTAATSLPLLQLAGLLQLLCLASALNQDGTLLLSFKLSLAADPLGSLSGWGYADATPCAWNGVVCSPDSRVVSVVLPNAQLVGPVAKELGLIEHLRHLDLSGNALNGTIPPELLRVPELRVLSLAGNGITGDLPEQVGQLRSLRALNLAGNALSGAVPQNLTLLPNLTAVSLANNFFSGALPGGGFPALQILDVSANLLNGTLPSDFGGAALRYVNLSSNRIAGAIPPEMASNLPVNVTIDLSYNNLTGAIPAVPPFSVQRPTAFEGNAELCGKPLDSLCSFTSSSAVEPPNGTAKSPPAIAAIPRDPTEALPGDDASSAAGTSASGEQRGRMRLATIIAIAAGDVAGIAVLFVVILYVYQVRKRRQRRQEVAERGMGVVFKKPEPDESPDTVCRSLSCCLRKKAGNDSNDTEEITDTSASSAAKEGITEKNSKAGAASKKMGGDGAVLVTVDVGAELELETLLKASAYILGAAGGSIVYKAVLADGAVLAVRRIGSDDTGVRRFSELDAQMRAVAKLRHGNILRLRGFYWGPDEMLIIHEFAVNGNLANLSVKRKPGSSPINLGWSARLRIARGVARGLVYLHDKKWVHGNVKPSNILLDADMEPLLADLGVDRLVRGGHKPPPSASALAGRFGSRRSAKSLPDLSPPPSQAGGPPASPVAAGAADTAAHYRAPEAVRSPKPSAKWDVYSLGVLLLELVAGRALTSVELCQCAADEKAQAQAQSLRLADPALRGEVEGREEAVASCLRLGAACCAMAPGKRPTIRDALQAIERIPALAAAPSSSSCSTAAHG</sequence>
<dbReference type="GO" id="GO:0005524">
    <property type="term" value="F:ATP binding"/>
    <property type="evidence" value="ECO:0007669"/>
    <property type="project" value="InterPro"/>
</dbReference>
<keyword evidence="9" id="KW-0325">Glycoprotein</keyword>
<dbReference type="InterPro" id="IPR013210">
    <property type="entry name" value="LRR_N_plant-typ"/>
</dbReference>
<feature type="region of interest" description="Disordered" evidence="10">
    <location>
        <begin position="432"/>
        <end position="467"/>
    </location>
</feature>
<keyword evidence="2" id="KW-0597">Phosphoprotein</keyword>
<evidence type="ECO:0000256" key="8">
    <source>
        <dbReference type="ARBA" id="ARBA00023136"/>
    </source>
</evidence>
<evidence type="ECO:0000256" key="1">
    <source>
        <dbReference type="ARBA" id="ARBA00004167"/>
    </source>
</evidence>
<dbReference type="Gene3D" id="3.30.200.20">
    <property type="entry name" value="Phosphorylase Kinase, domain 1"/>
    <property type="match status" value="1"/>
</dbReference>
<evidence type="ECO:0000313" key="14">
    <source>
        <dbReference type="Proteomes" id="UP000823388"/>
    </source>
</evidence>
<keyword evidence="4 11" id="KW-0812">Transmembrane</keyword>
<dbReference type="FunFam" id="3.80.10.10:FF:000722">
    <property type="entry name" value="Leucine-rich repeat receptor-like protein kinase"/>
    <property type="match status" value="1"/>
</dbReference>
<feature type="region of interest" description="Disordered" evidence="10">
    <location>
        <begin position="314"/>
        <end position="354"/>
    </location>
</feature>
<feature type="compositionally biased region" description="Low complexity" evidence="10">
    <location>
        <begin position="678"/>
        <end position="692"/>
    </location>
</feature>
<dbReference type="Pfam" id="PF08263">
    <property type="entry name" value="LRRNT_2"/>
    <property type="match status" value="1"/>
</dbReference>
<keyword evidence="14" id="KW-1185">Reference proteome</keyword>
<evidence type="ECO:0000313" key="13">
    <source>
        <dbReference type="EMBL" id="KAG2633773.1"/>
    </source>
</evidence>
<dbReference type="Pfam" id="PF00560">
    <property type="entry name" value="LRR_1"/>
    <property type="match status" value="1"/>
</dbReference>
<keyword evidence="3" id="KW-0433">Leucine-rich repeat</keyword>